<dbReference type="NCBIfam" id="TIGR03300">
    <property type="entry name" value="assembly_YfgL"/>
    <property type="match status" value="1"/>
</dbReference>
<proteinExistence type="inferred from homology"/>
<evidence type="ECO:0000313" key="8">
    <source>
        <dbReference type="Proteomes" id="UP000471640"/>
    </source>
</evidence>
<gene>
    <name evidence="4 7" type="primary">bamB</name>
    <name evidence="7" type="ORF">G3480_04580</name>
</gene>
<organism evidence="7 8">
    <name type="scientific">Thiorhodococcus mannitoliphagus</name>
    <dbReference type="NCBI Taxonomy" id="329406"/>
    <lineage>
        <taxon>Bacteria</taxon>
        <taxon>Pseudomonadati</taxon>
        <taxon>Pseudomonadota</taxon>
        <taxon>Gammaproteobacteria</taxon>
        <taxon>Chromatiales</taxon>
        <taxon>Chromatiaceae</taxon>
        <taxon>Thiorhodococcus</taxon>
    </lineage>
</organism>
<dbReference type="InterPro" id="IPR002372">
    <property type="entry name" value="PQQ_rpt_dom"/>
</dbReference>
<dbReference type="PANTHER" id="PTHR34512">
    <property type="entry name" value="CELL SURFACE PROTEIN"/>
    <property type="match status" value="1"/>
</dbReference>
<dbReference type="GO" id="GO:0009279">
    <property type="term" value="C:cell outer membrane"/>
    <property type="evidence" value="ECO:0007669"/>
    <property type="project" value="UniProtKB-SubCell"/>
</dbReference>
<comment type="similarity">
    <text evidence="4">Belongs to the BamB family.</text>
</comment>
<keyword evidence="2 4" id="KW-0472">Membrane</keyword>
<keyword evidence="4" id="KW-0564">Palmitate</keyword>
<evidence type="ECO:0000256" key="1">
    <source>
        <dbReference type="ARBA" id="ARBA00022729"/>
    </source>
</evidence>
<reference evidence="8" key="1">
    <citation type="journal article" date="2020" name="Microbiol. Resour. Announc.">
        <title>Draft Genome Sequences of Thiorhodococcus mannitoliphagus and Thiorhodococcus minor, Purple Sulfur Photosynthetic Bacteria in the Gammaproteobacterial Family Chromatiaceae.</title>
        <authorList>
            <person name="Aviles F.A."/>
            <person name="Meyer T.E."/>
            <person name="Kyndt J.A."/>
        </authorList>
    </citation>
    <scope>NUCLEOTIDE SEQUENCE [LARGE SCALE GENOMIC DNA]</scope>
    <source>
        <strain evidence="8">DSM 18266</strain>
    </source>
</reference>
<dbReference type="Pfam" id="PF13360">
    <property type="entry name" value="PQQ_2"/>
    <property type="match status" value="2"/>
</dbReference>
<dbReference type="GO" id="GO:0043165">
    <property type="term" value="P:Gram-negative-bacterium-type cell outer membrane assembly"/>
    <property type="evidence" value="ECO:0007669"/>
    <property type="project" value="UniProtKB-UniRule"/>
</dbReference>
<feature type="domain" description="Pyrrolo-quinoline quinone repeat" evidence="6">
    <location>
        <begin position="85"/>
        <end position="317"/>
    </location>
</feature>
<sequence>MGPHFRALSNSLGIILLTMLLAGCDSIPWFGGEKDPTPPTELTEITQQVGLSELWSERATRGTDGRRLYLVPALAAGKLYLADTRGRVMAMAADSGREIWQRDTKYPFSGGPDVAGNELVLGTTQGDLIALSTKDGSELWRANLGSEVLSVPRLTSDGKVIVHTLNDSIYAFESRTGKELWRINYPAPVLTLRGSSTPLIMPNATIVGLSGGKLVKIDTNEGIPLWETIITRPRGRSELARISDLDADPILMGNTLYVGTYNGDLAAVDATTGDVLWRRELSAHAGLAADATGLYVTDSKDQVWSADITDGSGRWKQESLRYRRVTAPALIGNDIAVGDFDGYLHLLNKTDGRLVGRTRIAKKAGITARPLVQGNRIYVYAEDGTISALTLGAQAAAKSTLGFGSKQQPAPKSPQGTATESVR</sequence>
<accession>A0A6P1DV65</accession>
<feature type="region of interest" description="Disordered" evidence="5">
    <location>
        <begin position="402"/>
        <end position="423"/>
    </location>
</feature>
<dbReference type="SUPFAM" id="SSF50998">
    <property type="entry name" value="Quinoprotein alcohol dehydrogenase-like"/>
    <property type="match status" value="1"/>
</dbReference>
<dbReference type="PANTHER" id="PTHR34512:SF30">
    <property type="entry name" value="OUTER MEMBRANE PROTEIN ASSEMBLY FACTOR BAMB"/>
    <property type="match status" value="1"/>
</dbReference>
<dbReference type="InterPro" id="IPR018391">
    <property type="entry name" value="PQQ_b-propeller_rpt"/>
</dbReference>
<evidence type="ECO:0000313" key="7">
    <source>
        <dbReference type="EMBL" id="NEX19594.1"/>
    </source>
</evidence>
<dbReference type="InterPro" id="IPR017687">
    <property type="entry name" value="BamB"/>
</dbReference>
<keyword evidence="1 4" id="KW-0732">Signal</keyword>
<keyword evidence="4" id="KW-0449">Lipoprotein</keyword>
<dbReference type="Gene3D" id="2.130.10.10">
    <property type="entry name" value="YVTN repeat-like/Quinoprotein amine dehydrogenase"/>
    <property type="match status" value="1"/>
</dbReference>
<dbReference type="InterPro" id="IPR015943">
    <property type="entry name" value="WD40/YVTN_repeat-like_dom_sf"/>
</dbReference>
<protein>
    <recommendedName>
        <fullName evidence="4">Outer membrane protein assembly factor BamB</fullName>
    </recommendedName>
</protein>
<dbReference type="SMART" id="SM00564">
    <property type="entry name" value="PQQ"/>
    <property type="match status" value="6"/>
</dbReference>
<dbReference type="AlphaFoldDB" id="A0A6P1DV65"/>
<reference evidence="7 8" key="2">
    <citation type="submission" date="2020-02" db="EMBL/GenBank/DDBJ databases">
        <title>Genome sequences of Thiorhodococcus mannitoliphagus and Thiorhodococcus minor, purple sulfur photosynthetic bacteria in the gammaproteobacterial family, Chromatiaceae.</title>
        <authorList>
            <person name="Aviles F.A."/>
            <person name="Meyer T.E."/>
            <person name="Kyndt J.A."/>
        </authorList>
    </citation>
    <scope>NUCLEOTIDE SEQUENCE [LARGE SCALE GENOMIC DNA]</scope>
    <source>
        <strain evidence="7 8">DSM 18266</strain>
    </source>
</reference>
<dbReference type="RefSeq" id="WP_164652494.1">
    <property type="nucleotide sequence ID" value="NZ_JAAIJR010000012.1"/>
</dbReference>
<dbReference type="EMBL" id="JAAIJR010000012">
    <property type="protein sequence ID" value="NEX19594.1"/>
    <property type="molecule type" value="Genomic_DNA"/>
</dbReference>
<dbReference type="Proteomes" id="UP000471640">
    <property type="component" value="Unassembled WGS sequence"/>
</dbReference>
<keyword evidence="3 4" id="KW-0998">Cell outer membrane</keyword>
<evidence type="ECO:0000259" key="6">
    <source>
        <dbReference type="Pfam" id="PF13360"/>
    </source>
</evidence>
<evidence type="ECO:0000256" key="2">
    <source>
        <dbReference type="ARBA" id="ARBA00023136"/>
    </source>
</evidence>
<dbReference type="CDD" id="cd10276">
    <property type="entry name" value="BamB_YfgL"/>
    <property type="match status" value="1"/>
</dbReference>
<feature type="domain" description="Pyrrolo-quinoline quinone repeat" evidence="6">
    <location>
        <begin position="331"/>
        <end position="390"/>
    </location>
</feature>
<dbReference type="PROSITE" id="PS51257">
    <property type="entry name" value="PROKAR_LIPOPROTEIN"/>
    <property type="match status" value="1"/>
</dbReference>
<comment type="caution">
    <text evidence="7">The sequence shown here is derived from an EMBL/GenBank/DDBJ whole genome shotgun (WGS) entry which is preliminary data.</text>
</comment>
<evidence type="ECO:0000256" key="4">
    <source>
        <dbReference type="HAMAP-Rule" id="MF_00923"/>
    </source>
</evidence>
<evidence type="ECO:0000256" key="5">
    <source>
        <dbReference type="SAM" id="MobiDB-lite"/>
    </source>
</evidence>
<feature type="compositionally biased region" description="Polar residues" evidence="5">
    <location>
        <begin position="405"/>
        <end position="423"/>
    </location>
</feature>
<comment type="function">
    <text evidence="4">Part of the outer membrane protein assembly complex, which is involved in assembly and insertion of beta-barrel proteins into the outer membrane.</text>
</comment>
<comment type="subcellular location">
    <subcellularLocation>
        <location evidence="4">Cell outer membrane</location>
        <topology evidence="4">Lipid-anchor</topology>
    </subcellularLocation>
</comment>
<dbReference type="GO" id="GO:0051205">
    <property type="term" value="P:protein insertion into membrane"/>
    <property type="evidence" value="ECO:0007669"/>
    <property type="project" value="UniProtKB-UniRule"/>
</dbReference>
<name>A0A6P1DV65_9GAMM</name>
<comment type="subunit">
    <text evidence="4">Part of the Bam complex.</text>
</comment>
<keyword evidence="8" id="KW-1185">Reference proteome</keyword>
<evidence type="ECO:0000256" key="3">
    <source>
        <dbReference type="ARBA" id="ARBA00023237"/>
    </source>
</evidence>
<dbReference type="InterPro" id="IPR011047">
    <property type="entry name" value="Quinoprotein_ADH-like_sf"/>
</dbReference>
<dbReference type="HAMAP" id="MF_00923">
    <property type="entry name" value="OM_assembly_BamB"/>
    <property type="match status" value="1"/>
</dbReference>